<proteinExistence type="predicted"/>
<reference evidence="1" key="1">
    <citation type="journal article" date="2024" name="Gigascience">
        <title>Chromosome-level genome of the poultry shaft louse Menopon gallinae provides insight into the host-switching and adaptive evolution of parasitic lice.</title>
        <authorList>
            <person name="Xu Y."/>
            <person name="Ma L."/>
            <person name="Liu S."/>
            <person name="Liang Y."/>
            <person name="Liu Q."/>
            <person name="He Z."/>
            <person name="Tian L."/>
            <person name="Duan Y."/>
            <person name="Cai W."/>
            <person name="Li H."/>
            <person name="Song F."/>
        </authorList>
    </citation>
    <scope>NUCLEOTIDE SEQUENCE</scope>
    <source>
        <strain evidence="1">Cailab_2023a</strain>
    </source>
</reference>
<dbReference type="AlphaFoldDB" id="A0AAW2IC78"/>
<name>A0AAW2IC78_9NEOP</name>
<protein>
    <submittedName>
        <fullName evidence="1">Uncharacterized protein</fullName>
    </submittedName>
</protein>
<sequence>MGTTMNPMSLQEIVLVKIGILVWMRKEMKIFMNKQSNGLIKLEKGLHIVKTSISEFPITVHLRDRLIHFVERIGYELYVFLSKSIINIDFGLSNIKWEADGVINETATLHACIQEANKYTLSDFRSACIVFDESLVKKIWYSLTEEERKSSRASFRYLLLPSYWIYFMDNRLTNFPEEFGSLIIGYDGFSSLNVNMLRHCIAVNNNNAIYYFQRKLSENDIASLQLSPDMSINRILKYALKNLPSESLKFILNFLEKPIVHEDSRILILNEMRREHIKNFLDYVLRQVNVFGDLHYNIFRHFLFSVRHRCPGDVRENLDFYALNLISKGRLDKFEYLQDLNPRKILQRQISYRLKHGRGLAIISTINFNKHTELLRSFLEWLAENEEDRKTFRDSLNAIVEGVQYDLPL</sequence>
<dbReference type="EMBL" id="JARGDH010000001">
    <property type="protein sequence ID" value="KAL0279388.1"/>
    <property type="molecule type" value="Genomic_DNA"/>
</dbReference>
<gene>
    <name evidence="1" type="ORF">PYX00_000962</name>
</gene>
<accession>A0AAW2IC78</accession>
<comment type="caution">
    <text evidence="1">The sequence shown here is derived from an EMBL/GenBank/DDBJ whole genome shotgun (WGS) entry which is preliminary data.</text>
</comment>
<organism evidence="1">
    <name type="scientific">Menopon gallinae</name>
    <name type="common">poultry shaft louse</name>
    <dbReference type="NCBI Taxonomy" id="328185"/>
    <lineage>
        <taxon>Eukaryota</taxon>
        <taxon>Metazoa</taxon>
        <taxon>Ecdysozoa</taxon>
        <taxon>Arthropoda</taxon>
        <taxon>Hexapoda</taxon>
        <taxon>Insecta</taxon>
        <taxon>Pterygota</taxon>
        <taxon>Neoptera</taxon>
        <taxon>Paraneoptera</taxon>
        <taxon>Psocodea</taxon>
        <taxon>Troctomorpha</taxon>
        <taxon>Phthiraptera</taxon>
        <taxon>Amblycera</taxon>
        <taxon>Menoponidae</taxon>
        <taxon>Menopon</taxon>
    </lineage>
</organism>
<evidence type="ECO:0000313" key="1">
    <source>
        <dbReference type="EMBL" id="KAL0279388.1"/>
    </source>
</evidence>